<keyword evidence="7 14" id="KW-0326">Glycosidase</keyword>
<keyword evidence="6" id="KW-0119">Carbohydrate metabolism</keyword>
<evidence type="ECO:0000256" key="3">
    <source>
        <dbReference type="ARBA" id="ARBA00012757"/>
    </source>
</evidence>
<dbReference type="EC" id="3.2.1.28" evidence="3"/>
<dbReference type="Pfam" id="PF19291">
    <property type="entry name" value="TREH_N"/>
    <property type="match status" value="1"/>
</dbReference>
<feature type="domain" description="GH15-like" evidence="12">
    <location>
        <begin position="216"/>
        <end position="582"/>
    </location>
</feature>
<dbReference type="GO" id="GO:0005993">
    <property type="term" value="P:trehalose catabolic process"/>
    <property type="evidence" value="ECO:0007669"/>
    <property type="project" value="UniProtKB-ARBA"/>
</dbReference>
<proteinExistence type="inferred from homology"/>
<evidence type="ECO:0000256" key="7">
    <source>
        <dbReference type="ARBA" id="ARBA00023295"/>
    </source>
</evidence>
<dbReference type="Gene3D" id="1.50.10.10">
    <property type="match status" value="1"/>
</dbReference>
<name>A0A6J4J309_9BACT</name>
<organism evidence="14">
    <name type="scientific">uncultured Chthoniobacterales bacterium</name>
    <dbReference type="NCBI Taxonomy" id="1836801"/>
    <lineage>
        <taxon>Bacteria</taxon>
        <taxon>Pseudomonadati</taxon>
        <taxon>Verrucomicrobiota</taxon>
        <taxon>Spartobacteria</taxon>
        <taxon>Chthoniobacterales</taxon>
        <taxon>environmental samples</taxon>
    </lineage>
</organism>
<evidence type="ECO:0000256" key="8">
    <source>
        <dbReference type="ARBA" id="ARBA00030473"/>
    </source>
</evidence>
<accession>A0A6J4J309</accession>
<evidence type="ECO:0000256" key="4">
    <source>
        <dbReference type="ARBA" id="ARBA00019905"/>
    </source>
</evidence>
<evidence type="ECO:0000256" key="5">
    <source>
        <dbReference type="ARBA" id="ARBA00022801"/>
    </source>
</evidence>
<dbReference type="InterPro" id="IPR011613">
    <property type="entry name" value="GH15-like"/>
</dbReference>
<evidence type="ECO:0000256" key="10">
    <source>
        <dbReference type="ARBA" id="ARBA00053030"/>
    </source>
</evidence>
<reference evidence="14" key="1">
    <citation type="submission" date="2020-02" db="EMBL/GenBank/DDBJ databases">
        <authorList>
            <person name="Meier V. D."/>
        </authorList>
    </citation>
    <scope>NUCLEOTIDE SEQUENCE</scope>
    <source>
        <strain evidence="14">AVDCRST_MAG42</strain>
    </source>
</reference>
<evidence type="ECO:0000259" key="12">
    <source>
        <dbReference type="Pfam" id="PF00723"/>
    </source>
</evidence>
<dbReference type="AlphaFoldDB" id="A0A6J4J309"/>
<dbReference type="Pfam" id="PF00723">
    <property type="entry name" value="Glyco_hydro_15"/>
    <property type="match status" value="1"/>
</dbReference>
<comment type="pathway">
    <text evidence="11">Glycan degradation; trehalose degradation; D-glucose from alpha,alpha-trehalose: step 1/1.</text>
</comment>
<sequence>MTKIEDYGFLSDTQTAALVSRDGCIDWLCFPRFDSPACFASLLGTPENGHWSFKPVGEITATRRRYRGDTLILETEVETAEGTVRLIDFMPPRGKAPDIIRIVEGVRGTVTLRMELIIRFDYGSAVPWVRKRNGALEAIAGPDALVLRTPVATHGENLTTVAEFTVAVGERFPFVLTWFPSHEEQPPPVNAEHALEQTQAYWERWAGRFDYAGPWQSAVMRSLLTLKGLTYAPTGGIVAAATTSLPEEIGGVRNWDYRYCWLRDATFTLMALMNAGYLTEATAWRQWLLRAVAGSPAQMQIMYGVRGERRLSEFELPWLSGYEHSTPVRVGNAASEQFQLDVYGEVLDSMYRAAQAGIQASEADWRLQVALLGFLETKWESPDFGIWEIRGEPQHFTHSKMMAWVAFDRGVKLVEEHGCSADTHLEKWRELRDRIHRQVCELGYHEKKRAFTQFYGSDELDASILMMPLVGFLPAEDERVRNTVEAVERELMRDGFVLRYRTGEKNVDGLPGHEGVFLLCSFWLADCLHLIGRTEDARALFERLLALQNDLGLLAEEYDPVAKRQLGNLPQAFSHVALVNTARLLSRPANPPE</sequence>
<dbReference type="FunFam" id="1.50.10.10:FF:000005">
    <property type="entry name" value="Glycosyl hydrolase, glucoamylase"/>
    <property type="match status" value="1"/>
</dbReference>
<dbReference type="InterPro" id="IPR045582">
    <property type="entry name" value="Trehalase-like_N"/>
</dbReference>
<dbReference type="EMBL" id="CADCTA010000114">
    <property type="protein sequence ID" value="CAA9268082.1"/>
    <property type="molecule type" value="Genomic_DNA"/>
</dbReference>
<comment type="cofactor">
    <cofactor evidence="10">
        <name>phosphate</name>
        <dbReference type="ChEBI" id="CHEBI:43474"/>
    </cofactor>
</comment>
<comment type="catalytic activity">
    <reaction evidence="1">
        <text>alpha,alpha-trehalose + H2O = alpha-D-glucose + beta-D-glucose</text>
        <dbReference type="Rhea" id="RHEA:32675"/>
        <dbReference type="ChEBI" id="CHEBI:15377"/>
        <dbReference type="ChEBI" id="CHEBI:15903"/>
        <dbReference type="ChEBI" id="CHEBI:16551"/>
        <dbReference type="ChEBI" id="CHEBI:17925"/>
        <dbReference type="EC" id="3.2.1.28"/>
    </reaction>
</comment>
<evidence type="ECO:0000256" key="6">
    <source>
        <dbReference type="ARBA" id="ARBA00023277"/>
    </source>
</evidence>
<dbReference type="InterPro" id="IPR008928">
    <property type="entry name" value="6-hairpin_glycosidase_sf"/>
</dbReference>
<gene>
    <name evidence="14" type="ORF">AVDCRST_MAG42-3097</name>
</gene>
<dbReference type="InterPro" id="IPR012341">
    <property type="entry name" value="6hp_glycosidase-like_sf"/>
</dbReference>
<evidence type="ECO:0000313" key="14">
    <source>
        <dbReference type="EMBL" id="CAA9268082.1"/>
    </source>
</evidence>
<dbReference type="SUPFAM" id="SSF48208">
    <property type="entry name" value="Six-hairpin glycosidases"/>
    <property type="match status" value="1"/>
</dbReference>
<feature type="domain" description="Trehalase-like N-terminal" evidence="13">
    <location>
        <begin position="2"/>
        <end position="202"/>
    </location>
</feature>
<evidence type="ECO:0000256" key="1">
    <source>
        <dbReference type="ARBA" id="ARBA00001576"/>
    </source>
</evidence>
<dbReference type="PANTHER" id="PTHR31616">
    <property type="entry name" value="TREHALASE"/>
    <property type="match status" value="1"/>
</dbReference>
<comment type="similarity">
    <text evidence="2">Belongs to the glycosyl hydrolase 15 family.</text>
</comment>
<keyword evidence="5 14" id="KW-0378">Hydrolase</keyword>
<evidence type="ECO:0000259" key="13">
    <source>
        <dbReference type="Pfam" id="PF19291"/>
    </source>
</evidence>
<protein>
    <recommendedName>
        <fullName evidence="4">Trehalase</fullName>
        <ecNumber evidence="3">3.2.1.28</ecNumber>
    </recommendedName>
    <alternativeName>
        <fullName evidence="8">Alpha,alpha-trehalase</fullName>
    </alternativeName>
    <alternativeName>
        <fullName evidence="9">Alpha,alpha-trehalose glucohydrolase</fullName>
    </alternativeName>
</protein>
<evidence type="ECO:0000256" key="2">
    <source>
        <dbReference type="ARBA" id="ARBA00006188"/>
    </source>
</evidence>
<dbReference type="GO" id="GO:0004555">
    <property type="term" value="F:alpha,alpha-trehalase activity"/>
    <property type="evidence" value="ECO:0007669"/>
    <property type="project" value="UniProtKB-EC"/>
</dbReference>
<evidence type="ECO:0000256" key="11">
    <source>
        <dbReference type="ARBA" id="ARBA00060615"/>
    </source>
</evidence>
<evidence type="ECO:0000256" key="9">
    <source>
        <dbReference type="ARBA" id="ARBA00031637"/>
    </source>
</evidence>
<dbReference type="PANTHER" id="PTHR31616:SF0">
    <property type="entry name" value="GLUCAN 1,4-ALPHA-GLUCOSIDASE"/>
    <property type="match status" value="1"/>
</dbReference>